<dbReference type="KEGG" id="vgu:HYG85_13930"/>
<dbReference type="GO" id="GO:0035312">
    <property type="term" value="F:5'-3' DNA exonuclease activity"/>
    <property type="evidence" value="ECO:0007669"/>
    <property type="project" value="TreeGrafter"/>
</dbReference>
<evidence type="ECO:0000313" key="2">
    <source>
        <dbReference type="EMBL" id="QUH29949.1"/>
    </source>
</evidence>
<keyword evidence="3" id="KW-1185">Reference proteome</keyword>
<dbReference type="AlphaFoldDB" id="A0A8J8SCR3"/>
<name>A0A8J8SCR3_9FIRM</name>
<gene>
    <name evidence="2" type="ORF">HYG85_13930</name>
</gene>
<dbReference type="RefSeq" id="WP_212690191.1">
    <property type="nucleotide sequence ID" value="NZ_CP058561.1"/>
</dbReference>
<evidence type="ECO:0000259" key="1">
    <source>
        <dbReference type="Pfam" id="PF02811"/>
    </source>
</evidence>
<dbReference type="EMBL" id="CP058561">
    <property type="protein sequence ID" value="QUH29949.1"/>
    <property type="molecule type" value="Genomic_DNA"/>
</dbReference>
<accession>A0A8J8SCR3</accession>
<feature type="domain" description="PHP" evidence="1">
    <location>
        <begin position="5"/>
        <end position="164"/>
    </location>
</feature>
<dbReference type="InterPro" id="IPR004013">
    <property type="entry name" value="PHP_dom"/>
</dbReference>
<protein>
    <submittedName>
        <fullName evidence="2">PHP domain-containing protein</fullName>
    </submittedName>
</protein>
<dbReference type="InterPro" id="IPR016195">
    <property type="entry name" value="Pol/histidinol_Pase-like"/>
</dbReference>
<evidence type="ECO:0000313" key="3">
    <source>
        <dbReference type="Proteomes" id="UP000677305"/>
    </source>
</evidence>
<dbReference type="Pfam" id="PF13263">
    <property type="entry name" value="PHP_C"/>
    <property type="match status" value="1"/>
</dbReference>
<sequence length="227" mass="26049">MFKYDLHIHTSETSSCAKVSATDMIKIYKNEGYQGVVITDHFKKFFFKNSKGNTWEQKVDDFLKGYRAAKEEGKKQSMDVLLGMEIAFMEYDEPGNDYLVYGITEEILKGMPSLLEIGIEGLNEFCREKGLLLYQAHPLRKNCRLVDINLLDGVEVHNGNPRHDSHNDEIQKIAEENNLKMTSGSDYHELGDESNGGIITPKRIRTNEDLIEVLQNSEYELYRGKTK</sequence>
<dbReference type="SUPFAM" id="SSF89550">
    <property type="entry name" value="PHP domain-like"/>
    <property type="match status" value="1"/>
</dbReference>
<dbReference type="PANTHER" id="PTHR42924:SF3">
    <property type="entry name" value="POLYMERASE_HISTIDINOL PHOSPHATASE N-TERMINAL DOMAIN-CONTAINING PROTEIN"/>
    <property type="match status" value="1"/>
</dbReference>
<dbReference type="GO" id="GO:0004534">
    <property type="term" value="F:5'-3' RNA exonuclease activity"/>
    <property type="evidence" value="ECO:0007669"/>
    <property type="project" value="TreeGrafter"/>
</dbReference>
<dbReference type="InterPro" id="IPR052018">
    <property type="entry name" value="PHP_domain"/>
</dbReference>
<dbReference type="CDD" id="cd07432">
    <property type="entry name" value="PHP_HisPPase"/>
    <property type="match status" value="1"/>
</dbReference>
<dbReference type="Proteomes" id="UP000677305">
    <property type="component" value="Chromosome"/>
</dbReference>
<dbReference type="PANTHER" id="PTHR42924">
    <property type="entry name" value="EXONUCLEASE"/>
    <property type="match status" value="1"/>
</dbReference>
<reference evidence="2 3" key="1">
    <citation type="submission" date="2020-07" db="EMBL/GenBank/DDBJ databases">
        <title>Vallitalea guaymasensis genome.</title>
        <authorList>
            <person name="Postec A."/>
        </authorList>
    </citation>
    <scope>NUCLEOTIDE SEQUENCE [LARGE SCALE GENOMIC DNA]</scope>
    <source>
        <strain evidence="2 3">Ra1766G1</strain>
    </source>
</reference>
<organism evidence="2 3">
    <name type="scientific">Vallitalea guaymasensis</name>
    <dbReference type="NCBI Taxonomy" id="1185412"/>
    <lineage>
        <taxon>Bacteria</taxon>
        <taxon>Bacillati</taxon>
        <taxon>Bacillota</taxon>
        <taxon>Clostridia</taxon>
        <taxon>Lachnospirales</taxon>
        <taxon>Vallitaleaceae</taxon>
        <taxon>Vallitalea</taxon>
    </lineage>
</organism>
<dbReference type="Gene3D" id="3.20.20.140">
    <property type="entry name" value="Metal-dependent hydrolases"/>
    <property type="match status" value="1"/>
</dbReference>
<dbReference type="Pfam" id="PF02811">
    <property type="entry name" value="PHP"/>
    <property type="match status" value="1"/>
</dbReference>
<proteinExistence type="predicted"/>